<proteinExistence type="predicted"/>
<reference evidence="2 3" key="1">
    <citation type="submission" date="2020-12" db="EMBL/GenBank/DDBJ databases">
        <title>Aureibaculum luteum sp. nov. and Aureibaculum flavum sp. nov., novel members of the family Flavobacteriaceae isolated from Antarctic intertidal sediments.</title>
        <authorList>
            <person name="He X."/>
            <person name="Zhang X."/>
        </authorList>
    </citation>
    <scope>NUCLEOTIDE SEQUENCE [LARGE SCALE GENOMIC DNA]</scope>
    <source>
        <strain evidence="2 3">A20</strain>
    </source>
</reference>
<gene>
    <name evidence="2" type="ORF">JBL43_16425</name>
</gene>
<protein>
    <submittedName>
        <fullName evidence="2">Uncharacterized protein</fullName>
    </submittedName>
</protein>
<evidence type="ECO:0000313" key="2">
    <source>
        <dbReference type="EMBL" id="MBJ2175841.1"/>
    </source>
</evidence>
<evidence type="ECO:0000313" key="3">
    <source>
        <dbReference type="Proteomes" id="UP000623301"/>
    </source>
</evidence>
<comment type="caution">
    <text evidence="2">The sequence shown here is derived from an EMBL/GenBank/DDBJ whole genome shotgun (WGS) entry which is preliminary data.</text>
</comment>
<dbReference type="Proteomes" id="UP000623301">
    <property type="component" value="Unassembled WGS sequence"/>
</dbReference>
<keyword evidence="1" id="KW-0472">Membrane</keyword>
<keyword evidence="1" id="KW-1133">Transmembrane helix</keyword>
<dbReference type="RefSeq" id="WP_198842488.1">
    <property type="nucleotide sequence ID" value="NZ_JAEHFJ010000009.1"/>
</dbReference>
<keyword evidence="3" id="KW-1185">Reference proteome</keyword>
<evidence type="ECO:0000256" key="1">
    <source>
        <dbReference type="SAM" id="Phobius"/>
    </source>
</evidence>
<feature type="transmembrane region" description="Helical" evidence="1">
    <location>
        <begin position="12"/>
        <end position="32"/>
    </location>
</feature>
<accession>A0ABS0WV26</accession>
<sequence>MAKEKSNTLLKIAIYGGTLLFFLLQWFGPGLIKQYKQNKENELITFGGSKSEAERTSLNHNKSIKSLSNLTDSVIKNNSNIYVYTNDETMQLCKVYPNLNYDVFDPVTLGYSLISRNKSIIKEITAFAKNQDSLGYDIQFQDEQHQFKIKQLTNNEDIPKYILLTFYYFSDKVKRMMTTHIEKKPKRQFVYPYESKEIQLKKLDELQSSKIILTETELENQKIESNFRALMGPRKGSISADHKFYFAAYNKHISEEKFNIKIKQFVTLFMKKQNATLGTLKKIELQNGFSVN</sequence>
<dbReference type="EMBL" id="JAEHFJ010000009">
    <property type="protein sequence ID" value="MBJ2175841.1"/>
    <property type="molecule type" value="Genomic_DNA"/>
</dbReference>
<name>A0ABS0WV26_9FLAO</name>
<organism evidence="2 3">
    <name type="scientific">Aureibaculum flavum</name>
    <dbReference type="NCBI Taxonomy" id="2795986"/>
    <lineage>
        <taxon>Bacteria</taxon>
        <taxon>Pseudomonadati</taxon>
        <taxon>Bacteroidota</taxon>
        <taxon>Flavobacteriia</taxon>
        <taxon>Flavobacteriales</taxon>
        <taxon>Flavobacteriaceae</taxon>
        <taxon>Aureibaculum</taxon>
    </lineage>
</organism>
<keyword evidence="1" id="KW-0812">Transmembrane</keyword>